<dbReference type="Proteomes" id="UP001431784">
    <property type="component" value="Unassembled WGS sequence"/>
</dbReference>
<dbReference type="Gene3D" id="2.60.120.10">
    <property type="entry name" value="Jelly Rolls"/>
    <property type="match status" value="1"/>
</dbReference>
<accession>A0ABT5T9M8</accession>
<dbReference type="Gene3D" id="1.10.10.10">
    <property type="entry name" value="Winged helix-like DNA-binding domain superfamily/Winged helix DNA-binding domain"/>
    <property type="match status" value="1"/>
</dbReference>
<sequence length="234" mass="26027">MNILLRTLSAEDVGLIEPHLEPIVLDRRFALERPKIPIEHIYFPTSGVASIVAPVGRDQRVEVGIVGREGMTGSAVSLGNGRSPYECFMQMQGDGLRITSDALREAMRESPTLQNVFLRYTQALAIQTAQTAASNARANLEDRLCRWLLMCHDRTDGDTLNLTHDFLATMLGVRRAGVTLAIHLLEGRALIRARRGCIEIIDREGMEVSANGIYGLPESEYERLIGISPREWKS</sequence>
<dbReference type="InterPro" id="IPR036388">
    <property type="entry name" value="WH-like_DNA-bd_sf"/>
</dbReference>
<comment type="caution">
    <text evidence="5">The sequence shown here is derived from an EMBL/GenBank/DDBJ whole genome shotgun (WGS) entry which is preliminary data.</text>
</comment>
<dbReference type="InterPro" id="IPR036390">
    <property type="entry name" value="WH_DNA-bd_sf"/>
</dbReference>
<dbReference type="EMBL" id="JAQZSM010000005">
    <property type="protein sequence ID" value="MDD7971086.1"/>
    <property type="molecule type" value="Genomic_DNA"/>
</dbReference>
<dbReference type="SUPFAM" id="SSF51206">
    <property type="entry name" value="cAMP-binding domain-like"/>
    <property type="match status" value="1"/>
</dbReference>
<evidence type="ECO:0000313" key="5">
    <source>
        <dbReference type="EMBL" id="MDD7971086.1"/>
    </source>
</evidence>
<evidence type="ECO:0000256" key="3">
    <source>
        <dbReference type="ARBA" id="ARBA00023163"/>
    </source>
</evidence>
<dbReference type="Pfam" id="PF13545">
    <property type="entry name" value="HTH_Crp_2"/>
    <property type="match status" value="1"/>
</dbReference>
<dbReference type="InterPro" id="IPR012318">
    <property type="entry name" value="HTH_CRP"/>
</dbReference>
<evidence type="ECO:0000313" key="6">
    <source>
        <dbReference type="Proteomes" id="UP001431784"/>
    </source>
</evidence>
<feature type="domain" description="HTH crp-type" evidence="4">
    <location>
        <begin position="143"/>
        <end position="207"/>
    </location>
</feature>
<proteinExistence type="predicted"/>
<dbReference type="InterPro" id="IPR014710">
    <property type="entry name" value="RmlC-like_jellyroll"/>
</dbReference>
<dbReference type="RefSeq" id="WP_274351771.1">
    <property type="nucleotide sequence ID" value="NZ_JAQZSM010000005.1"/>
</dbReference>
<keyword evidence="3" id="KW-0804">Transcription</keyword>
<protein>
    <submittedName>
        <fullName evidence="5">Crp/Fnr family transcriptional regulator</fullName>
    </submittedName>
</protein>
<keyword evidence="6" id="KW-1185">Reference proteome</keyword>
<keyword evidence="1" id="KW-0805">Transcription regulation</keyword>
<gene>
    <name evidence="5" type="ORF">PUT78_08235</name>
</gene>
<dbReference type="InterPro" id="IPR018490">
    <property type="entry name" value="cNMP-bd_dom_sf"/>
</dbReference>
<evidence type="ECO:0000259" key="4">
    <source>
        <dbReference type="Pfam" id="PF13545"/>
    </source>
</evidence>
<evidence type="ECO:0000256" key="1">
    <source>
        <dbReference type="ARBA" id="ARBA00023015"/>
    </source>
</evidence>
<dbReference type="SUPFAM" id="SSF46785">
    <property type="entry name" value="Winged helix' DNA-binding domain"/>
    <property type="match status" value="1"/>
</dbReference>
<evidence type="ECO:0000256" key="2">
    <source>
        <dbReference type="ARBA" id="ARBA00023125"/>
    </source>
</evidence>
<keyword evidence="2" id="KW-0238">DNA-binding</keyword>
<name>A0ABT5T9M8_9RHOB</name>
<organism evidence="5 6">
    <name type="scientific">Roseinatronobacter alkalisoli</name>
    <dbReference type="NCBI Taxonomy" id="3028235"/>
    <lineage>
        <taxon>Bacteria</taxon>
        <taxon>Pseudomonadati</taxon>
        <taxon>Pseudomonadota</taxon>
        <taxon>Alphaproteobacteria</taxon>
        <taxon>Rhodobacterales</taxon>
        <taxon>Paracoccaceae</taxon>
        <taxon>Roseinatronobacter</taxon>
    </lineage>
</organism>
<reference evidence="5" key="1">
    <citation type="submission" date="2023-02" db="EMBL/GenBank/DDBJ databases">
        <title>Description of Roseinatronobacter alkalisoli sp. nov., an alkaliphilic bacerium isolated from soda soil.</title>
        <authorList>
            <person name="Wei W."/>
        </authorList>
    </citation>
    <scope>NUCLEOTIDE SEQUENCE</scope>
    <source>
        <strain evidence="5">HJB301</strain>
    </source>
</reference>